<keyword evidence="2" id="KW-1185">Reference proteome</keyword>
<dbReference type="Pfam" id="PF20293">
    <property type="entry name" value="MC6"/>
    <property type="match status" value="1"/>
</dbReference>
<protein>
    <submittedName>
        <fullName evidence="1">Uncharacterized protein</fullName>
    </submittedName>
</protein>
<dbReference type="RefSeq" id="WP_425301308.1">
    <property type="nucleotide sequence ID" value="NZ_PGFT01000001.1"/>
</dbReference>
<sequence>MLILSKDRPDASLYYLGSTLIKLMVESNLSNVHLSLLYQKFNEHKSIPFSRFMLVLDWLFMIGVITGNEEGEITYVSERISD</sequence>
<reference evidence="1 2" key="1">
    <citation type="submission" date="2017-11" db="EMBL/GenBank/DDBJ databases">
        <title>Whole genome sequencing of Psychrobacter pocilloporae S6-60T(=JCM 31058T=LMG 29157T).</title>
        <authorList>
            <person name="Das S.K."/>
        </authorList>
    </citation>
    <scope>NUCLEOTIDE SEQUENCE [LARGE SCALE GENOMIC DNA]</scope>
    <source>
        <strain evidence="1 2">S6-60</strain>
    </source>
</reference>
<evidence type="ECO:0000313" key="1">
    <source>
        <dbReference type="EMBL" id="MDH4905716.1"/>
    </source>
</evidence>
<dbReference type="InterPro" id="IPR046897">
    <property type="entry name" value="ABC-3C_MC6"/>
</dbReference>
<name>A0ABT6IV65_9GAMM</name>
<proteinExistence type="predicted"/>
<dbReference type="Proteomes" id="UP001243298">
    <property type="component" value="Unassembled WGS sequence"/>
</dbReference>
<organism evidence="1 2">
    <name type="scientific">Psychrobacter pocilloporae</name>
    <dbReference type="NCBI Taxonomy" id="1775882"/>
    <lineage>
        <taxon>Bacteria</taxon>
        <taxon>Pseudomonadati</taxon>
        <taxon>Pseudomonadota</taxon>
        <taxon>Gammaproteobacteria</taxon>
        <taxon>Moraxellales</taxon>
        <taxon>Moraxellaceae</taxon>
        <taxon>Psychrobacter</taxon>
    </lineage>
</organism>
<dbReference type="EMBL" id="PGFT01000001">
    <property type="protein sequence ID" value="MDH4905716.1"/>
    <property type="molecule type" value="Genomic_DNA"/>
</dbReference>
<evidence type="ECO:0000313" key="2">
    <source>
        <dbReference type="Proteomes" id="UP001243298"/>
    </source>
</evidence>
<comment type="caution">
    <text evidence="1">The sequence shown here is derived from an EMBL/GenBank/DDBJ whole genome shotgun (WGS) entry which is preliminary data.</text>
</comment>
<gene>
    <name evidence="1" type="ORF">CUR83_11755</name>
</gene>
<accession>A0ABT6IV65</accession>